<reference evidence="2 3" key="1">
    <citation type="submission" date="2018-06" db="EMBL/GenBank/DDBJ databases">
        <title>Extensive metabolic versatility and redundancy in microbially diverse, dynamic hydrothermal sediments.</title>
        <authorList>
            <person name="Dombrowski N."/>
            <person name="Teske A."/>
            <person name="Baker B.J."/>
        </authorList>
    </citation>
    <scope>NUCLEOTIDE SEQUENCE [LARGE SCALE GENOMIC DNA]</scope>
    <source>
        <strain evidence="2">B36_G15</strain>
    </source>
</reference>
<feature type="domain" description="Right handed beta helix" evidence="1">
    <location>
        <begin position="211"/>
        <end position="389"/>
    </location>
</feature>
<evidence type="ECO:0000313" key="3">
    <source>
        <dbReference type="Proteomes" id="UP000268469"/>
    </source>
</evidence>
<dbReference type="Pfam" id="PF13229">
    <property type="entry name" value="Beta_helix"/>
    <property type="match status" value="1"/>
</dbReference>
<evidence type="ECO:0000313" key="2">
    <source>
        <dbReference type="EMBL" id="RKX71558.1"/>
    </source>
</evidence>
<accession>A0A660SL75</accession>
<proteinExistence type="predicted"/>
<comment type="caution">
    <text evidence="2">The sequence shown here is derived from an EMBL/GenBank/DDBJ whole genome shotgun (WGS) entry which is preliminary data.</text>
</comment>
<evidence type="ECO:0000259" key="1">
    <source>
        <dbReference type="Pfam" id="PF13229"/>
    </source>
</evidence>
<protein>
    <recommendedName>
        <fullName evidence="1">Right handed beta helix domain-containing protein</fullName>
    </recommendedName>
</protein>
<dbReference type="InterPro" id="IPR011050">
    <property type="entry name" value="Pectin_lyase_fold/virulence"/>
</dbReference>
<sequence length="624" mass="70378">MGVIIALLLSATYYVDKDGVHGTKGNDNYSGRSWQAPWATLTKAANTLTAGDSVIIARAVYREEVQPRNSGSPGNWITYLGEDGVEVSGGEPVDETRFTKVSGYNYTYRLTNPGVKIQTVYQLKGPYDVQYRPFFEGFPCGPGEDDTLPPPVDPDPFDPVSSLAEVDYIKHNGSWWFDSTHNVLYIHMPDHQPPSESLHQLEFGVRDAVLTIEGKSYIRIENITFRHATRYMANVYGFYLTHCSNIELHKVNIIGTASRFADCSDITLTECKIGRVWRTGYDYNNDYNQRSIPHGSGISLFNTHRFLAQDVYIEYISDVSGIKNDCQDITYERCRWYACDNHGVVIKSEDPHTLPVPTNITFRRCEGGARCQEGIVINAVHNLLIENCDLTYIMDNGWVYTPPFISTNIRIWNTMLHWPRLRSGALLWLREESIDEYHLDYNCLYQPCQPNIWVMVRPSGGGTSQKMTLTEWQAYSGEDQHSINLDPLVVKVDSGPGSPWADYYLTKNSPCIDAGDPSYQPPPGGGSRIDIGAYEYLKNRVNEGKNTSDRPIILPSPIRPGGLLRFKNNFTGVLKIADVSGRIIIKKGLDRCGELPLGSHLRSGIYFIILDGNQRWQEKILVID</sequence>
<dbReference type="Proteomes" id="UP000268469">
    <property type="component" value="Unassembled WGS sequence"/>
</dbReference>
<dbReference type="InterPro" id="IPR012334">
    <property type="entry name" value="Pectin_lyas_fold"/>
</dbReference>
<dbReference type="AlphaFoldDB" id="A0A660SL75"/>
<organism evidence="2 3">
    <name type="scientific">candidate division WOR-3 bacterium</name>
    <dbReference type="NCBI Taxonomy" id="2052148"/>
    <lineage>
        <taxon>Bacteria</taxon>
        <taxon>Bacteria division WOR-3</taxon>
    </lineage>
</organism>
<dbReference type="Gene3D" id="2.160.20.10">
    <property type="entry name" value="Single-stranded right-handed beta-helix, Pectin lyase-like"/>
    <property type="match status" value="2"/>
</dbReference>
<name>A0A660SL75_UNCW3</name>
<dbReference type="EMBL" id="QNBE01000006">
    <property type="protein sequence ID" value="RKX71558.1"/>
    <property type="molecule type" value="Genomic_DNA"/>
</dbReference>
<dbReference type="SUPFAM" id="SSF51126">
    <property type="entry name" value="Pectin lyase-like"/>
    <property type="match status" value="1"/>
</dbReference>
<dbReference type="InterPro" id="IPR039448">
    <property type="entry name" value="Beta_helix"/>
</dbReference>
<gene>
    <name evidence="2" type="ORF">DRP53_01120</name>
</gene>